<proteinExistence type="predicted"/>
<feature type="transmembrane region" description="Helical" evidence="1">
    <location>
        <begin position="27"/>
        <end position="45"/>
    </location>
</feature>
<feature type="transmembrane region" description="Helical" evidence="1">
    <location>
        <begin position="165"/>
        <end position="186"/>
    </location>
</feature>
<dbReference type="EMBL" id="DTAI01000233">
    <property type="protein sequence ID" value="HGN37438.1"/>
    <property type="molecule type" value="Genomic_DNA"/>
</dbReference>
<dbReference type="AlphaFoldDB" id="A0A7J3I9K0"/>
<evidence type="ECO:0000256" key="1">
    <source>
        <dbReference type="SAM" id="Phobius"/>
    </source>
</evidence>
<feature type="transmembrane region" description="Helical" evidence="1">
    <location>
        <begin position="93"/>
        <end position="111"/>
    </location>
</feature>
<name>A0A7J3I9K0_9CREN</name>
<comment type="caution">
    <text evidence="2">The sequence shown here is derived from an EMBL/GenBank/DDBJ whole genome shotgun (WGS) entry which is preliminary data.</text>
</comment>
<keyword evidence="1" id="KW-0472">Membrane</keyword>
<accession>A0A7J3I9K0</accession>
<keyword evidence="1" id="KW-1133">Transmembrane helix</keyword>
<reference evidence="2" key="1">
    <citation type="journal article" date="2020" name="mSystems">
        <title>Genome- and Community-Level Interaction Insights into Carbon Utilization and Element Cycling Functions of Hydrothermarchaeota in Hydrothermal Sediment.</title>
        <authorList>
            <person name="Zhou Z."/>
            <person name="Liu Y."/>
            <person name="Xu W."/>
            <person name="Pan J."/>
            <person name="Luo Z.H."/>
            <person name="Li M."/>
        </authorList>
    </citation>
    <scope>NUCLEOTIDE SEQUENCE [LARGE SCALE GENOMIC DNA]</scope>
    <source>
        <strain evidence="2">SpSt-618</strain>
    </source>
</reference>
<organism evidence="2">
    <name type="scientific">Ignisphaera aggregans</name>
    <dbReference type="NCBI Taxonomy" id="334771"/>
    <lineage>
        <taxon>Archaea</taxon>
        <taxon>Thermoproteota</taxon>
        <taxon>Thermoprotei</taxon>
        <taxon>Desulfurococcales</taxon>
        <taxon>Desulfurococcaceae</taxon>
        <taxon>Ignisphaera</taxon>
    </lineage>
</organism>
<gene>
    <name evidence="2" type="ORF">ENT87_07840</name>
</gene>
<protein>
    <submittedName>
        <fullName evidence="2">Uncharacterized protein</fullName>
    </submittedName>
</protein>
<evidence type="ECO:0000313" key="2">
    <source>
        <dbReference type="EMBL" id="HGN37438.1"/>
    </source>
</evidence>
<feature type="transmembrane region" description="Helical" evidence="1">
    <location>
        <begin position="52"/>
        <end position="73"/>
    </location>
</feature>
<keyword evidence="1" id="KW-0812">Transmembrane</keyword>
<sequence length="192" mass="21354">MLPALVAILIILHTSGSFRKILGGLQFVVIFIAIGLAINLLAKFFNFWVVDITSAAIASLKGALMFMTIASIFQWTRIEEIRWFLEKIGLGELGTSIAIAFSQIPYIMIVYSEALSTVKLKYGSRYLYKALLPMILHSVNYAKEITEATYIYGIPKYPIDASIKIVDAIIVVASSMMLLLCLYLSITINAFL</sequence>